<dbReference type="AlphaFoldDB" id="A0AAJ7WZ34"/>
<evidence type="ECO:0000256" key="3">
    <source>
        <dbReference type="SAM" id="SignalP"/>
    </source>
</evidence>
<dbReference type="PANTHER" id="PTHR20859:SF84">
    <property type="entry name" value="INTERFERON ALPHA_BETA RECEPTOR 2"/>
    <property type="match status" value="1"/>
</dbReference>
<dbReference type="GeneID" id="116945237"/>
<dbReference type="InterPro" id="IPR013783">
    <property type="entry name" value="Ig-like_fold"/>
</dbReference>
<dbReference type="KEGG" id="pmrn:116945237"/>
<evidence type="ECO:0000259" key="5">
    <source>
        <dbReference type="Pfam" id="PF09294"/>
    </source>
</evidence>
<keyword evidence="6" id="KW-1185">Reference proteome</keyword>
<dbReference type="Pfam" id="PF01108">
    <property type="entry name" value="Tissue_fac"/>
    <property type="match status" value="1"/>
</dbReference>
<proteinExistence type="predicted"/>
<dbReference type="GO" id="GO:0005886">
    <property type="term" value="C:plasma membrane"/>
    <property type="evidence" value="ECO:0007669"/>
    <property type="project" value="TreeGrafter"/>
</dbReference>
<dbReference type="RefSeq" id="XP_032815494.1">
    <property type="nucleotide sequence ID" value="XM_032959603.1"/>
</dbReference>
<dbReference type="Proteomes" id="UP001318040">
    <property type="component" value="Chromosome 1"/>
</dbReference>
<feature type="transmembrane region" description="Helical" evidence="2">
    <location>
        <begin position="290"/>
        <end position="314"/>
    </location>
</feature>
<keyword evidence="2" id="KW-0812">Transmembrane</keyword>
<accession>A0AAJ7WZ34</accession>
<dbReference type="GO" id="GO:0004896">
    <property type="term" value="F:cytokine receptor activity"/>
    <property type="evidence" value="ECO:0007669"/>
    <property type="project" value="TreeGrafter"/>
</dbReference>
<protein>
    <submittedName>
        <fullName evidence="7">Uncharacterized protein LOC116945237</fullName>
    </submittedName>
</protein>
<reference evidence="7" key="1">
    <citation type="submission" date="2025-08" db="UniProtKB">
        <authorList>
            <consortium name="RefSeq"/>
        </authorList>
    </citation>
    <scope>IDENTIFICATION</scope>
    <source>
        <tissue evidence="7">Sperm</tissue>
    </source>
</reference>
<dbReference type="InterPro" id="IPR036116">
    <property type="entry name" value="FN3_sf"/>
</dbReference>
<organism evidence="6 7">
    <name type="scientific">Petromyzon marinus</name>
    <name type="common">Sea lamprey</name>
    <dbReference type="NCBI Taxonomy" id="7757"/>
    <lineage>
        <taxon>Eukaryota</taxon>
        <taxon>Metazoa</taxon>
        <taxon>Chordata</taxon>
        <taxon>Craniata</taxon>
        <taxon>Vertebrata</taxon>
        <taxon>Cyclostomata</taxon>
        <taxon>Hyperoartia</taxon>
        <taxon>Petromyzontiformes</taxon>
        <taxon>Petromyzontidae</taxon>
        <taxon>Petromyzon</taxon>
    </lineage>
</organism>
<gene>
    <name evidence="7" type="primary">LOC116945237</name>
</gene>
<keyword evidence="2" id="KW-1133">Transmembrane helix</keyword>
<evidence type="ECO:0000259" key="4">
    <source>
        <dbReference type="Pfam" id="PF01108"/>
    </source>
</evidence>
<dbReference type="Pfam" id="PF09294">
    <property type="entry name" value="Interfer-bind"/>
    <property type="match status" value="1"/>
</dbReference>
<evidence type="ECO:0000313" key="6">
    <source>
        <dbReference type="Proteomes" id="UP001318040"/>
    </source>
</evidence>
<dbReference type="Gene3D" id="2.60.40.10">
    <property type="entry name" value="Immunoglobulins"/>
    <property type="match status" value="1"/>
</dbReference>
<dbReference type="InterPro" id="IPR015373">
    <property type="entry name" value="Interferon/interleukin_rcp_dom"/>
</dbReference>
<keyword evidence="2" id="KW-0472">Membrane</keyword>
<sequence length="348" mass="36780">MCDWAPSTLMLLALLGLAGGEPGPTVPRSVRFSSLNLKHVVSWDPALVVPRLAGSALTPRYSVQVLGEGWEVWRDIPGCASTPRTECDVSDPLVDPELAYHARVALDPPPTALLPGAPSPQAPSGTQWAYSAEFMPSRDTLLSAVSLSALGGNASVELLVTEPLTPLRDASGDLVPLSGALPDLIYLFIYWRDGSSAEEALTVAGDKRTVLLEGLEAGTSYCVHAQAWVDAWSRWGTTSGVVCATTLGDSDEEVEPTTAAAVREARTEAPRHTECGDARWEARADTGMGWVYGLVAGAALLGFGTGLSLSLCLVKCIRRPNSVHPFSIPGPSDTPTSPTRLTGPERII</sequence>
<evidence type="ECO:0000256" key="1">
    <source>
        <dbReference type="SAM" id="MobiDB-lite"/>
    </source>
</evidence>
<feature type="region of interest" description="Disordered" evidence="1">
    <location>
        <begin position="325"/>
        <end position="348"/>
    </location>
</feature>
<dbReference type="PANTHER" id="PTHR20859">
    <property type="entry name" value="INTERFERON/INTERLEUKIN RECEPTOR"/>
    <property type="match status" value="1"/>
</dbReference>
<feature type="domain" description="Interferon/interleukin receptor" evidence="5">
    <location>
        <begin position="153"/>
        <end position="246"/>
    </location>
</feature>
<evidence type="ECO:0000313" key="7">
    <source>
        <dbReference type="RefSeq" id="XP_032815494.1"/>
    </source>
</evidence>
<keyword evidence="3" id="KW-0732">Signal</keyword>
<feature type="signal peptide" evidence="3">
    <location>
        <begin position="1"/>
        <end position="20"/>
    </location>
</feature>
<dbReference type="InterPro" id="IPR003961">
    <property type="entry name" value="FN3_dom"/>
</dbReference>
<name>A0AAJ7WZ34_PETMA</name>
<feature type="chain" id="PRO_5042554496" evidence="3">
    <location>
        <begin position="21"/>
        <end position="348"/>
    </location>
</feature>
<feature type="domain" description="Fibronectin type-III" evidence="4">
    <location>
        <begin position="10"/>
        <end position="105"/>
    </location>
</feature>
<dbReference type="SUPFAM" id="SSF49265">
    <property type="entry name" value="Fibronectin type III"/>
    <property type="match status" value="2"/>
</dbReference>
<dbReference type="InterPro" id="IPR050650">
    <property type="entry name" value="Type-II_Cytokine-TF_Rcpt"/>
</dbReference>
<evidence type="ECO:0000256" key="2">
    <source>
        <dbReference type="SAM" id="Phobius"/>
    </source>
</evidence>